<dbReference type="GO" id="GO:0090114">
    <property type="term" value="P:COPII-coated vesicle budding"/>
    <property type="evidence" value="ECO:0007669"/>
    <property type="project" value="TreeGrafter"/>
</dbReference>
<dbReference type="GO" id="GO:0051028">
    <property type="term" value="P:mRNA transport"/>
    <property type="evidence" value="ECO:0007669"/>
    <property type="project" value="UniProtKB-KW"/>
</dbReference>
<keyword evidence="7" id="KW-0653">Protein transport</keyword>
<evidence type="ECO:0000256" key="3">
    <source>
        <dbReference type="ARBA" id="ARBA00022448"/>
    </source>
</evidence>
<dbReference type="EMBL" id="UIVT01000003">
    <property type="protein sequence ID" value="SVP93217.1"/>
    <property type="molecule type" value="Genomic_DNA"/>
</dbReference>
<accession>A0A3B0MSR4</accession>
<keyword evidence="4 11" id="KW-0853">WD repeat</keyword>
<dbReference type="PROSITE" id="PS50082">
    <property type="entry name" value="WD_REPEATS_2"/>
    <property type="match status" value="1"/>
</dbReference>
<evidence type="ECO:0000256" key="8">
    <source>
        <dbReference type="ARBA" id="ARBA00023010"/>
    </source>
</evidence>
<evidence type="ECO:0000256" key="2">
    <source>
        <dbReference type="ARBA" id="ARBA00010102"/>
    </source>
</evidence>
<protein>
    <submittedName>
        <fullName evidence="13">Transport protein (SEC13 homologue), putative</fullName>
    </submittedName>
</protein>
<evidence type="ECO:0000313" key="12">
    <source>
        <dbReference type="EMBL" id="SVP92412.1"/>
    </source>
</evidence>
<evidence type="ECO:0000256" key="1">
    <source>
        <dbReference type="ARBA" id="ARBA00004567"/>
    </source>
</evidence>
<dbReference type="InterPro" id="IPR036322">
    <property type="entry name" value="WD40_repeat_dom_sf"/>
</dbReference>
<evidence type="ECO:0000256" key="11">
    <source>
        <dbReference type="PROSITE-ProRule" id="PRU00221"/>
    </source>
</evidence>
<dbReference type="Pfam" id="PF00400">
    <property type="entry name" value="WD40"/>
    <property type="match status" value="1"/>
</dbReference>
<dbReference type="VEuPathDB" id="PiroplasmaDB:TA02565"/>
<proteinExistence type="inferred from homology"/>
<dbReference type="InterPro" id="IPR037363">
    <property type="entry name" value="Sec13/Seh1_fam"/>
</dbReference>
<comment type="similarity">
    <text evidence="2">Belongs to the WD repeat SEC13 family.</text>
</comment>
<feature type="repeat" description="WD" evidence="11">
    <location>
        <begin position="156"/>
        <end position="198"/>
    </location>
</feature>
<gene>
    <name evidence="13" type="ORF">TAT_000220500</name>
    <name evidence="12" type="ORF">TAV_000220500</name>
</gene>
<evidence type="ECO:0000256" key="5">
    <source>
        <dbReference type="ARBA" id="ARBA00022737"/>
    </source>
</evidence>
<dbReference type="GO" id="GO:0030127">
    <property type="term" value="C:COPII vesicle coat"/>
    <property type="evidence" value="ECO:0007669"/>
    <property type="project" value="TreeGrafter"/>
</dbReference>
<organism evidence="13">
    <name type="scientific">Theileria annulata</name>
    <dbReference type="NCBI Taxonomy" id="5874"/>
    <lineage>
        <taxon>Eukaryota</taxon>
        <taxon>Sar</taxon>
        <taxon>Alveolata</taxon>
        <taxon>Apicomplexa</taxon>
        <taxon>Aconoidasida</taxon>
        <taxon>Piroplasmida</taxon>
        <taxon>Theileriidae</taxon>
        <taxon>Theileria</taxon>
    </lineage>
</organism>
<keyword evidence="5" id="KW-0677">Repeat</keyword>
<evidence type="ECO:0000256" key="4">
    <source>
        <dbReference type="ARBA" id="ARBA00022574"/>
    </source>
</evidence>
<dbReference type="AlphaFoldDB" id="A0A3B0MSR4"/>
<keyword evidence="10" id="KW-0539">Nucleus</keyword>
<dbReference type="GO" id="GO:0031080">
    <property type="term" value="C:nuclear pore outer ring"/>
    <property type="evidence" value="ECO:0007669"/>
    <property type="project" value="TreeGrafter"/>
</dbReference>
<dbReference type="PANTHER" id="PTHR11024">
    <property type="entry name" value="NUCLEAR PORE COMPLEX PROTEIN SEC13 / SEH1 FAMILY MEMBER"/>
    <property type="match status" value="1"/>
</dbReference>
<dbReference type="GO" id="GO:0005198">
    <property type="term" value="F:structural molecule activity"/>
    <property type="evidence" value="ECO:0007669"/>
    <property type="project" value="InterPro"/>
</dbReference>
<evidence type="ECO:0000256" key="9">
    <source>
        <dbReference type="ARBA" id="ARBA00023132"/>
    </source>
</evidence>
<keyword evidence="9" id="KW-0906">Nuclear pore complex</keyword>
<dbReference type="InterPro" id="IPR015943">
    <property type="entry name" value="WD40/YVTN_repeat-like_dom_sf"/>
</dbReference>
<dbReference type="GO" id="GO:0006606">
    <property type="term" value="P:protein import into nucleus"/>
    <property type="evidence" value="ECO:0007669"/>
    <property type="project" value="TreeGrafter"/>
</dbReference>
<dbReference type="SMART" id="SM00320">
    <property type="entry name" value="WD40"/>
    <property type="match status" value="3"/>
</dbReference>
<keyword evidence="3" id="KW-0813">Transport</keyword>
<comment type="subcellular location">
    <subcellularLocation>
        <location evidence="1">Nucleus</location>
        <location evidence="1">Nuclear pore complex</location>
    </subcellularLocation>
</comment>
<name>A0A3B0MSR4_THEAN</name>
<evidence type="ECO:0000256" key="6">
    <source>
        <dbReference type="ARBA" id="ARBA00022816"/>
    </source>
</evidence>
<dbReference type="Gene3D" id="2.130.10.10">
    <property type="entry name" value="YVTN repeat-like/Quinoprotein amine dehydrogenase"/>
    <property type="match status" value="1"/>
</dbReference>
<keyword evidence="8" id="KW-0811">Translocation</keyword>
<dbReference type="PANTHER" id="PTHR11024:SF2">
    <property type="entry name" value="PROTEIN SEC13 HOMOLOG"/>
    <property type="match status" value="1"/>
</dbReference>
<dbReference type="SUPFAM" id="SSF50978">
    <property type="entry name" value="WD40 repeat-like"/>
    <property type="match status" value="1"/>
</dbReference>
<sequence length="318" mass="34874">MLTVTPNLSLNLSQLLQKAVHLNDLQYDYFAKFLAAACRSQTGPEVVVLSKEAGNHLTPLSTIPTEFEPIFLSWAPPTFGNMLVVVSSDNSVSYYRNDQNCGGVWKVVYRSNELCKSVSSLSVGVSNDGELLVALGSLTGAVTIVTSHTRFETSTFKAHTGGVYSLAFNSVDGSKSALFSEVLLATAGIDGTVKVWQLFDPSTAHPNSDKDNTTGNDRPSFRLVEKFDLEPNPTSLLRVNSLCWSKQGLLAAATESNVYLFEKTHDWHLFQTLNLPQHGVMAFVAFNNDRIVLLQDTESVVFKRNDSGTFEFFGNLSD</sequence>
<dbReference type="InterPro" id="IPR001680">
    <property type="entry name" value="WD40_rpt"/>
</dbReference>
<evidence type="ECO:0000256" key="7">
    <source>
        <dbReference type="ARBA" id="ARBA00022927"/>
    </source>
</evidence>
<reference evidence="13" key="1">
    <citation type="submission" date="2018-07" db="EMBL/GenBank/DDBJ databases">
        <authorList>
            <person name="Quirk P.G."/>
            <person name="Krulwich T.A."/>
        </authorList>
    </citation>
    <scope>NUCLEOTIDE SEQUENCE</scope>
    <source>
        <strain evidence="13">Anand</strain>
    </source>
</reference>
<keyword evidence="6" id="KW-0509">mRNA transport</keyword>
<dbReference type="EMBL" id="UIVS01000003">
    <property type="protein sequence ID" value="SVP92412.1"/>
    <property type="molecule type" value="Genomic_DNA"/>
</dbReference>
<evidence type="ECO:0000313" key="13">
    <source>
        <dbReference type="EMBL" id="SVP93217.1"/>
    </source>
</evidence>
<evidence type="ECO:0000256" key="10">
    <source>
        <dbReference type="ARBA" id="ARBA00023242"/>
    </source>
</evidence>